<dbReference type="InterPro" id="IPR036271">
    <property type="entry name" value="Tet_transcr_reg_TetR-rel_C_sf"/>
</dbReference>
<proteinExistence type="predicted"/>
<evidence type="ECO:0000313" key="6">
    <source>
        <dbReference type="Proteomes" id="UP000191160"/>
    </source>
</evidence>
<dbReference type="SUPFAM" id="SSF46689">
    <property type="entry name" value="Homeodomain-like"/>
    <property type="match status" value="1"/>
</dbReference>
<evidence type="ECO:0000313" key="5">
    <source>
        <dbReference type="EMBL" id="OOV85702.1"/>
    </source>
</evidence>
<gene>
    <name evidence="5" type="ORF">B1202_03475</name>
</gene>
<dbReference type="PANTHER" id="PTHR47506">
    <property type="entry name" value="TRANSCRIPTIONAL REGULATORY PROTEIN"/>
    <property type="match status" value="1"/>
</dbReference>
<keyword evidence="1" id="KW-0805">Transcription regulation</keyword>
<dbReference type="InterPro" id="IPR009057">
    <property type="entry name" value="Homeodomain-like_sf"/>
</dbReference>
<evidence type="ECO:0000259" key="4">
    <source>
        <dbReference type="Pfam" id="PF00440"/>
    </source>
</evidence>
<sequence>MAKTGRPREFDRDEALKQAMYLFWNYGYESTSLSQLKVAMGDISSPSFYAAFGSKENLFQEASQYYIDTFATVTEALWDNTLSAKDAIGLTLQQSLDMQYDPSHPLGCMVALSTVLAPSAEHQHVIEILRQSRQKTRQGFIQALQRGIDSGEIPKDIDSIGLATIFDSFLTGISSLARDHVKKTDIEYGISKLLKLLE</sequence>
<dbReference type="Gene3D" id="1.10.10.60">
    <property type="entry name" value="Homeodomain-like"/>
    <property type="match status" value="1"/>
</dbReference>
<comment type="caution">
    <text evidence="5">The sequence shown here is derived from an EMBL/GenBank/DDBJ whole genome shotgun (WGS) entry which is preliminary data.</text>
</comment>
<dbReference type="Proteomes" id="UP000191160">
    <property type="component" value="Unassembled WGS sequence"/>
</dbReference>
<dbReference type="PANTHER" id="PTHR47506:SF1">
    <property type="entry name" value="HTH-TYPE TRANSCRIPTIONAL REGULATOR YJDC"/>
    <property type="match status" value="1"/>
</dbReference>
<evidence type="ECO:0000256" key="3">
    <source>
        <dbReference type="ARBA" id="ARBA00023163"/>
    </source>
</evidence>
<evidence type="ECO:0000256" key="1">
    <source>
        <dbReference type="ARBA" id="ARBA00023015"/>
    </source>
</evidence>
<name>A0A1T1H784_9GAMM</name>
<evidence type="ECO:0000256" key="2">
    <source>
        <dbReference type="ARBA" id="ARBA00023125"/>
    </source>
</evidence>
<reference evidence="5 6" key="1">
    <citation type="submission" date="2017-02" db="EMBL/GenBank/DDBJ databases">
        <title>Acinetobacter sp. ANC 4945, whole genome shotgun sequencing project.</title>
        <authorList>
            <person name="Radolfova-Krizova L."/>
            <person name="Al Atrouni A."/>
            <person name="Nemec A."/>
        </authorList>
    </citation>
    <scope>NUCLEOTIDE SEQUENCE [LARGE SCALE GENOMIC DNA]</scope>
    <source>
        <strain evidence="5 6">ANC 4945</strain>
    </source>
</reference>
<dbReference type="Pfam" id="PF00440">
    <property type="entry name" value="TetR_N"/>
    <property type="match status" value="1"/>
</dbReference>
<dbReference type="InterPro" id="IPR001647">
    <property type="entry name" value="HTH_TetR"/>
</dbReference>
<keyword evidence="6" id="KW-1185">Reference proteome</keyword>
<keyword evidence="3" id="KW-0804">Transcription</keyword>
<dbReference type="SUPFAM" id="SSF48498">
    <property type="entry name" value="Tetracyclin repressor-like, C-terminal domain"/>
    <property type="match status" value="1"/>
</dbReference>
<dbReference type="Gene3D" id="1.10.357.10">
    <property type="entry name" value="Tetracycline Repressor, domain 2"/>
    <property type="match status" value="1"/>
</dbReference>
<feature type="domain" description="HTH tetR-type" evidence="4">
    <location>
        <begin position="16"/>
        <end position="62"/>
    </location>
</feature>
<keyword evidence="2" id="KW-0238">DNA-binding</keyword>
<dbReference type="AlphaFoldDB" id="A0A1T1H784"/>
<accession>A0A1T1H784</accession>
<dbReference type="GO" id="GO:0003677">
    <property type="term" value="F:DNA binding"/>
    <property type="evidence" value="ECO:0007669"/>
    <property type="project" value="UniProtKB-KW"/>
</dbReference>
<organism evidence="5 6">
    <name type="scientific">Acinetobacter amyesii</name>
    <dbReference type="NCBI Taxonomy" id="2942470"/>
    <lineage>
        <taxon>Bacteria</taxon>
        <taxon>Pseudomonadati</taxon>
        <taxon>Pseudomonadota</taxon>
        <taxon>Gammaproteobacteria</taxon>
        <taxon>Moraxellales</taxon>
        <taxon>Moraxellaceae</taxon>
        <taxon>Acinetobacter</taxon>
    </lineage>
</organism>
<protein>
    <submittedName>
        <fullName evidence="5">TetR family transcriptional regulator</fullName>
    </submittedName>
</protein>
<dbReference type="RefSeq" id="WP_078189174.1">
    <property type="nucleotide sequence ID" value="NZ_JAMCOZ010000015.1"/>
</dbReference>
<dbReference type="EMBL" id="MVKX01000001">
    <property type="protein sequence ID" value="OOV85702.1"/>
    <property type="molecule type" value="Genomic_DNA"/>
</dbReference>